<accession>A0ABR1UQ50</accession>
<protein>
    <submittedName>
        <fullName evidence="2">Uncharacterized protein</fullName>
    </submittedName>
</protein>
<reference evidence="2 3" key="1">
    <citation type="submission" date="2023-01" db="EMBL/GenBank/DDBJ databases">
        <title>Analysis of 21 Apiospora genomes using comparative genomics revels a genus with tremendous synthesis potential of carbohydrate active enzymes and secondary metabolites.</title>
        <authorList>
            <person name="Sorensen T."/>
        </authorList>
    </citation>
    <scope>NUCLEOTIDE SEQUENCE [LARGE SCALE GENOMIC DNA]</scope>
    <source>
        <strain evidence="2 3">CBS 83171</strain>
    </source>
</reference>
<name>A0ABR1UQ50_9PEZI</name>
<keyword evidence="3" id="KW-1185">Reference proteome</keyword>
<sequence length="267" mass="29915">MEEMKASYQEEMLEQVQTIEWLQRKVQEKAGPIRDQVVSGTGLLPDSEIVSRWRKLVWELGQIVSNNVVGPSPYHSPSNGRCGDAHYHLWRSQSAALLSSYAKWDSVKANAYETVARIQKDLRGLLKTWDPSLVQQLFDFVLEAIQLDSDLSQQRASWFCEYPGDSHRHGVEFNDFAMRPVNNNFEEGATCVALIVAPALIKAGDSAGNHYDSEQVMVSSAVYLGSPYSSCKKPTGVAQLSYTDHKRAARSSKDAQSKSSAKRRSLW</sequence>
<evidence type="ECO:0000256" key="1">
    <source>
        <dbReference type="SAM" id="MobiDB-lite"/>
    </source>
</evidence>
<organism evidence="2 3">
    <name type="scientific">Apiospora saccharicola</name>
    <dbReference type="NCBI Taxonomy" id="335842"/>
    <lineage>
        <taxon>Eukaryota</taxon>
        <taxon>Fungi</taxon>
        <taxon>Dikarya</taxon>
        <taxon>Ascomycota</taxon>
        <taxon>Pezizomycotina</taxon>
        <taxon>Sordariomycetes</taxon>
        <taxon>Xylariomycetidae</taxon>
        <taxon>Amphisphaeriales</taxon>
        <taxon>Apiosporaceae</taxon>
        <taxon>Apiospora</taxon>
    </lineage>
</organism>
<evidence type="ECO:0000313" key="3">
    <source>
        <dbReference type="Proteomes" id="UP001446871"/>
    </source>
</evidence>
<feature type="region of interest" description="Disordered" evidence="1">
    <location>
        <begin position="242"/>
        <end position="267"/>
    </location>
</feature>
<evidence type="ECO:0000313" key="2">
    <source>
        <dbReference type="EMBL" id="KAK8060186.1"/>
    </source>
</evidence>
<proteinExistence type="predicted"/>
<dbReference type="Proteomes" id="UP001446871">
    <property type="component" value="Unassembled WGS sequence"/>
</dbReference>
<comment type="caution">
    <text evidence="2">The sequence shown here is derived from an EMBL/GenBank/DDBJ whole genome shotgun (WGS) entry which is preliminary data.</text>
</comment>
<gene>
    <name evidence="2" type="ORF">PG996_010116</name>
</gene>
<feature type="compositionally biased region" description="Basic and acidic residues" evidence="1">
    <location>
        <begin position="243"/>
        <end position="256"/>
    </location>
</feature>
<dbReference type="EMBL" id="JAQQWM010000006">
    <property type="protein sequence ID" value="KAK8060186.1"/>
    <property type="molecule type" value="Genomic_DNA"/>
</dbReference>